<keyword evidence="4" id="KW-1185">Reference proteome</keyword>
<dbReference type="InterPro" id="IPR052372">
    <property type="entry name" value="YpjD/HemX"/>
</dbReference>
<evidence type="ECO:0000259" key="2">
    <source>
        <dbReference type="Pfam" id="PF01578"/>
    </source>
</evidence>
<dbReference type="PANTHER" id="PTHR38034:SF1">
    <property type="entry name" value="INNER MEMBRANE PROTEIN YPJD"/>
    <property type="match status" value="1"/>
</dbReference>
<keyword evidence="1" id="KW-0472">Membrane</keyword>
<dbReference type="GO" id="GO:0017004">
    <property type="term" value="P:cytochrome complex assembly"/>
    <property type="evidence" value="ECO:0007669"/>
    <property type="project" value="InterPro"/>
</dbReference>
<feature type="transmembrane region" description="Helical" evidence="1">
    <location>
        <begin position="36"/>
        <end position="57"/>
    </location>
</feature>
<dbReference type="InterPro" id="IPR002541">
    <property type="entry name" value="Cyt_c_assembly"/>
</dbReference>
<dbReference type="AlphaFoldDB" id="A0AA96LF70"/>
<feature type="transmembrane region" description="Helical" evidence="1">
    <location>
        <begin position="246"/>
        <end position="266"/>
    </location>
</feature>
<dbReference type="KEGG" id="paun:MJA45_07895"/>
<evidence type="ECO:0000313" key="4">
    <source>
        <dbReference type="Proteomes" id="UP001305702"/>
    </source>
</evidence>
<feature type="transmembrane region" description="Helical" evidence="1">
    <location>
        <begin position="218"/>
        <end position="234"/>
    </location>
</feature>
<gene>
    <name evidence="3" type="primary">ccsA</name>
    <name evidence="3" type="ORF">MJA45_07895</name>
</gene>
<evidence type="ECO:0000313" key="3">
    <source>
        <dbReference type="EMBL" id="WNQ12939.1"/>
    </source>
</evidence>
<dbReference type="PANTHER" id="PTHR38034">
    <property type="entry name" value="INNER MEMBRANE PROTEIN YPJD"/>
    <property type="match status" value="1"/>
</dbReference>
<feature type="transmembrane region" description="Helical" evidence="1">
    <location>
        <begin position="63"/>
        <end position="85"/>
    </location>
</feature>
<feature type="domain" description="Cytochrome c assembly protein" evidence="2">
    <location>
        <begin position="66"/>
        <end position="270"/>
    </location>
</feature>
<dbReference type="EMBL" id="CP130318">
    <property type="protein sequence ID" value="WNQ12939.1"/>
    <property type="molecule type" value="Genomic_DNA"/>
</dbReference>
<feature type="transmembrane region" description="Helical" evidence="1">
    <location>
        <begin position="181"/>
        <end position="206"/>
    </location>
</feature>
<dbReference type="Proteomes" id="UP001305702">
    <property type="component" value="Chromosome"/>
</dbReference>
<organism evidence="3 4">
    <name type="scientific">Paenibacillus aurantius</name>
    <dbReference type="NCBI Taxonomy" id="2918900"/>
    <lineage>
        <taxon>Bacteria</taxon>
        <taxon>Bacillati</taxon>
        <taxon>Bacillota</taxon>
        <taxon>Bacilli</taxon>
        <taxon>Bacillales</taxon>
        <taxon>Paenibacillaceae</taxon>
        <taxon>Paenibacillus</taxon>
    </lineage>
</organism>
<protein>
    <submittedName>
        <fullName evidence="3">Cytochrome c biogenesis protein CcsA</fullName>
    </submittedName>
</protein>
<dbReference type="Pfam" id="PF01578">
    <property type="entry name" value="Cytochrom_C_asm"/>
    <property type="match status" value="1"/>
</dbReference>
<feature type="transmembrane region" description="Helical" evidence="1">
    <location>
        <begin position="130"/>
        <end position="156"/>
    </location>
</feature>
<feature type="transmembrane region" description="Helical" evidence="1">
    <location>
        <begin position="6"/>
        <end position="24"/>
    </location>
</feature>
<evidence type="ECO:0000256" key="1">
    <source>
        <dbReference type="SAM" id="Phobius"/>
    </source>
</evidence>
<dbReference type="GO" id="GO:0020037">
    <property type="term" value="F:heme binding"/>
    <property type="evidence" value="ECO:0007669"/>
    <property type="project" value="InterPro"/>
</dbReference>
<keyword evidence="1" id="KW-1133">Transmembrane helix</keyword>
<feature type="transmembrane region" description="Helical" evidence="1">
    <location>
        <begin position="92"/>
        <end position="110"/>
    </location>
</feature>
<keyword evidence="1" id="KW-0812">Transmembrane</keyword>
<reference evidence="3 4" key="1">
    <citation type="submission" date="2022-02" db="EMBL/GenBank/DDBJ databases">
        <title>Paenibacillus sp. MBLB1776 Whole Genome Shotgun Sequencing.</title>
        <authorList>
            <person name="Hwang C.Y."/>
            <person name="Cho E.-S."/>
            <person name="Seo M.-J."/>
        </authorList>
    </citation>
    <scope>NUCLEOTIDE SEQUENCE [LARGE SCALE GENOMIC DNA]</scope>
    <source>
        <strain evidence="3 4">MBLB1776</strain>
    </source>
</reference>
<accession>A0AA96LF70</accession>
<sequence length="275" mass="31563">MVSPSWMYDAIIYIYALSLLFYFSDFIGANRSAKRMGTGLLVFVWVLQTAYLGLSVYNHVDRAYAMSETLFLFSWLLVTVSLIINRFFRIELFVFLVNVVGFSVLALNIFSNPRVTPMLGRWEVSDELLFIHITLAVGSYAAFVIAAVFSGMYLFLHRQLKEKHWSVTMKRLPSLEKTDRYAYRAVIAGTPLLITALSLGLIWVVLQGSAEQLGDLKVLNSLLVLVGYLYYLFLRLSVKANGRRLAIWNLYAFGVVLLNFIFTNWLSGFHQWVWM</sequence>
<name>A0AA96LF70_9BACL</name>
<proteinExistence type="predicted"/>